<dbReference type="PROSITE" id="PS51273">
    <property type="entry name" value="GATASE_TYPE_1"/>
    <property type="match status" value="1"/>
</dbReference>
<organism evidence="8 9">
    <name type="scientific">Gloeothece citriformis (strain PCC 7424)</name>
    <name type="common">Cyanothece sp. (strain PCC 7424)</name>
    <dbReference type="NCBI Taxonomy" id="65393"/>
    <lineage>
        <taxon>Bacteria</taxon>
        <taxon>Bacillati</taxon>
        <taxon>Cyanobacteriota</taxon>
        <taxon>Cyanophyceae</taxon>
        <taxon>Oscillatoriophycideae</taxon>
        <taxon>Chroococcales</taxon>
        <taxon>Aphanothecaceae</taxon>
        <taxon>Gloeothece</taxon>
        <taxon>Gloeothece citriformis</taxon>
    </lineage>
</organism>
<dbReference type="InterPro" id="IPR006221">
    <property type="entry name" value="TrpG/PapA_dom"/>
</dbReference>
<evidence type="ECO:0000259" key="7">
    <source>
        <dbReference type="Pfam" id="PF04715"/>
    </source>
</evidence>
<dbReference type="Pfam" id="PF04715">
    <property type="entry name" value="Anth_synt_I_N"/>
    <property type="match status" value="1"/>
</dbReference>
<dbReference type="Gene3D" id="3.40.50.880">
    <property type="match status" value="1"/>
</dbReference>
<evidence type="ECO:0000259" key="6">
    <source>
        <dbReference type="Pfam" id="PF00425"/>
    </source>
</evidence>
<dbReference type="Pfam" id="PF00425">
    <property type="entry name" value="Chorismate_bind"/>
    <property type="match status" value="1"/>
</dbReference>
<evidence type="ECO:0000256" key="3">
    <source>
        <dbReference type="ARBA" id="ARBA00022679"/>
    </source>
</evidence>
<dbReference type="PRINTS" id="PR00097">
    <property type="entry name" value="ANTSNTHASEII"/>
</dbReference>
<dbReference type="SUPFAM" id="SSF52317">
    <property type="entry name" value="Class I glutamine amidotransferase-like"/>
    <property type="match status" value="1"/>
</dbReference>
<keyword evidence="9" id="KW-1185">Reference proteome</keyword>
<dbReference type="AlphaFoldDB" id="B7KAH1"/>
<evidence type="ECO:0000313" key="9">
    <source>
        <dbReference type="Proteomes" id="UP000002384"/>
    </source>
</evidence>
<dbReference type="PANTHER" id="PTHR11236">
    <property type="entry name" value="AMINOBENZOATE/ANTHRANILATE SYNTHASE"/>
    <property type="match status" value="1"/>
</dbReference>
<accession>B7KAH1</accession>
<dbReference type="InterPro" id="IPR019999">
    <property type="entry name" value="Anth_synth_I-like"/>
</dbReference>
<protein>
    <recommendedName>
        <fullName evidence="2">aminodeoxychorismate synthase</fullName>
        <ecNumber evidence="2">2.6.1.85</ecNumber>
    </recommendedName>
</protein>
<feature type="domain" description="Anthranilate synthase component I N-terminal" evidence="7">
    <location>
        <begin position="255"/>
        <end position="393"/>
    </location>
</feature>
<dbReference type="MEROPS" id="C26.A25"/>
<dbReference type="Gene3D" id="3.60.120.10">
    <property type="entry name" value="Anthranilate synthase"/>
    <property type="match status" value="1"/>
</dbReference>
<dbReference type="InterPro" id="IPR005801">
    <property type="entry name" value="ADC_synthase"/>
</dbReference>
<gene>
    <name evidence="8" type="ordered locus">PCC7424_4583</name>
</gene>
<dbReference type="PRINTS" id="PR00099">
    <property type="entry name" value="CPSGATASE"/>
</dbReference>
<dbReference type="GO" id="GO:0000162">
    <property type="term" value="P:L-tryptophan biosynthetic process"/>
    <property type="evidence" value="ECO:0007669"/>
    <property type="project" value="TreeGrafter"/>
</dbReference>
<dbReference type="GO" id="GO:0005737">
    <property type="term" value="C:cytoplasm"/>
    <property type="evidence" value="ECO:0007669"/>
    <property type="project" value="TreeGrafter"/>
</dbReference>
<dbReference type="HOGENOM" id="CLU_006493_0_2_3"/>
<keyword evidence="3" id="KW-0808">Transferase</keyword>
<keyword evidence="4" id="KW-0315">Glutamine amidotransferase</keyword>
<reference evidence="9" key="1">
    <citation type="journal article" date="2011" name="MBio">
        <title>Novel metabolic attributes of the genus Cyanothece, comprising a group of unicellular nitrogen-fixing Cyanobacteria.</title>
        <authorList>
            <person name="Bandyopadhyay A."/>
            <person name="Elvitigala T."/>
            <person name="Welsh E."/>
            <person name="Stockel J."/>
            <person name="Liberton M."/>
            <person name="Min H."/>
            <person name="Sherman L.A."/>
            <person name="Pakrasi H.B."/>
        </authorList>
    </citation>
    <scope>NUCLEOTIDE SEQUENCE [LARGE SCALE GENOMIC DNA]</scope>
    <source>
        <strain evidence="9">PCC 7424</strain>
    </source>
</reference>
<feature type="domain" description="Glutamine amidotransferase" evidence="5">
    <location>
        <begin position="6"/>
        <end position="190"/>
    </location>
</feature>
<dbReference type="Proteomes" id="UP000002384">
    <property type="component" value="Chromosome"/>
</dbReference>
<dbReference type="Pfam" id="PF00117">
    <property type="entry name" value="GATase"/>
    <property type="match status" value="1"/>
</dbReference>
<evidence type="ECO:0000259" key="5">
    <source>
        <dbReference type="Pfam" id="PF00117"/>
    </source>
</evidence>
<dbReference type="GO" id="GO:0008153">
    <property type="term" value="P:4-aminobenzoate biosynthetic process"/>
    <property type="evidence" value="ECO:0007669"/>
    <property type="project" value="TreeGrafter"/>
</dbReference>
<dbReference type="OrthoDB" id="9803598at2"/>
<dbReference type="InterPro" id="IPR006805">
    <property type="entry name" value="Anth_synth_I_N"/>
</dbReference>
<comment type="similarity">
    <text evidence="1">In the C-terminal section; belongs to the anthranilate synthase component I family.</text>
</comment>
<dbReference type="PANTHER" id="PTHR11236:SF18">
    <property type="entry name" value="AMINODEOXYCHORISMATE SYNTHASE"/>
    <property type="match status" value="1"/>
</dbReference>
<proteinExistence type="inferred from homology"/>
<dbReference type="CDD" id="cd01743">
    <property type="entry name" value="GATase1_Anthranilate_Synthase"/>
    <property type="match status" value="1"/>
</dbReference>
<evidence type="ECO:0000256" key="1">
    <source>
        <dbReference type="ARBA" id="ARBA00005970"/>
    </source>
</evidence>
<dbReference type="KEGG" id="cyc:PCC7424_4583"/>
<dbReference type="eggNOG" id="COG0147">
    <property type="taxonomic scope" value="Bacteria"/>
</dbReference>
<dbReference type="PRINTS" id="PR00096">
    <property type="entry name" value="GATASE"/>
</dbReference>
<dbReference type="NCBIfam" id="TIGR00553">
    <property type="entry name" value="pabB"/>
    <property type="match status" value="1"/>
</dbReference>
<dbReference type="SUPFAM" id="SSF56322">
    <property type="entry name" value="ADC synthase"/>
    <property type="match status" value="1"/>
</dbReference>
<dbReference type="EMBL" id="CP001291">
    <property type="protein sequence ID" value="ACK72945.1"/>
    <property type="molecule type" value="Genomic_DNA"/>
</dbReference>
<dbReference type="EC" id="2.6.1.85" evidence="2"/>
<feature type="domain" description="Chorismate-utilising enzyme C-terminal" evidence="6">
    <location>
        <begin position="442"/>
        <end position="696"/>
    </location>
</feature>
<evidence type="ECO:0000313" key="8">
    <source>
        <dbReference type="EMBL" id="ACK72945.1"/>
    </source>
</evidence>
<sequence>MNVKTLLIDNYDSFSYNLYQLIGEVNNEPPFLVKNDTATWEEVSQLPFDNIVISPGPGRPEVPQDFGICKDAILQSNVPILGVCLGHQGICHLFGGVVDYAAQVMHGRASNVYHKNVGPFEGIPSPFSVIRYHSLHAPKSLLPEELEPIGWTSDNILMGVVHKTKPIWGVQFHPESISTEYGEQILENFLLFTKLYYQNSLSNLPSKKSISNSINIFKLDSVPKAPKIQEIHKQKAQINGKEIKVHYRRLPLKLDAEQVFLNFYANSNPAFWLDSALVRGFSRFSYMGDATGPYAEFVSYDVSTKTVTVNHHGQVTEYKETIFDYLDRNLRERYVPTEGMPFDFNLGYAGYLGYELKADCGGDLAHKADTADAQFVFADRLIIFDHEENVIYLACLDDVDHEDRAKQWLNTMWTNLHNLKPVAPWVVNQNPQKVEQTFRINTEEYREKIKESQCLISQGETYEVCLTNMITQHVNIDPLNTYRALRESNPAPYATYLNFPDVSVLCSSPERFITVDPSGVVESKPIKGTRRRGNTADEDEALYQDLRSNEKDNSENLMIVDLLRNDLGSVCNIGSVHVSSLFAVESYQTVHQLVSTIRGKLKRGISSVQCVKAAFPGGSMTGAPKKRTMEIIDRLEGGPRGIYSGAIGFFGLNGSTDLNIVIRTIVCTEKDITVGVGGAIVALSDPQDEIDEMILKSKALVHALSRSAIDNTKVTLMTQPSYILEEQLYKVG</sequence>
<evidence type="ECO:0000256" key="4">
    <source>
        <dbReference type="ARBA" id="ARBA00022962"/>
    </source>
</evidence>
<dbReference type="InterPro" id="IPR005802">
    <property type="entry name" value="ADC_synth_comp_1"/>
</dbReference>
<dbReference type="eggNOG" id="COG0512">
    <property type="taxonomic scope" value="Bacteria"/>
</dbReference>
<dbReference type="FunFam" id="3.40.50.880:FF:000003">
    <property type="entry name" value="Anthranilate synthase component II"/>
    <property type="match status" value="1"/>
</dbReference>
<dbReference type="InterPro" id="IPR017926">
    <property type="entry name" value="GATASE"/>
</dbReference>
<dbReference type="NCBIfam" id="TIGR00566">
    <property type="entry name" value="trpG_papA"/>
    <property type="match status" value="1"/>
</dbReference>
<dbReference type="STRING" id="65393.PCC7424_4583"/>
<dbReference type="RefSeq" id="WP_015956528.1">
    <property type="nucleotide sequence ID" value="NC_011729.1"/>
</dbReference>
<dbReference type="GO" id="GO:0046820">
    <property type="term" value="F:4-amino-4-deoxychorismate synthase activity"/>
    <property type="evidence" value="ECO:0007669"/>
    <property type="project" value="UniProtKB-EC"/>
</dbReference>
<evidence type="ECO:0000256" key="2">
    <source>
        <dbReference type="ARBA" id="ARBA00013139"/>
    </source>
</evidence>
<dbReference type="GO" id="GO:0009396">
    <property type="term" value="P:folic acid-containing compound biosynthetic process"/>
    <property type="evidence" value="ECO:0007669"/>
    <property type="project" value="InterPro"/>
</dbReference>
<dbReference type="InterPro" id="IPR015890">
    <property type="entry name" value="Chorismate_C"/>
</dbReference>
<name>B7KAH1_GLOC7</name>
<dbReference type="InterPro" id="IPR029062">
    <property type="entry name" value="Class_I_gatase-like"/>
</dbReference>